<reference evidence="1" key="1">
    <citation type="journal article" date="2022" name="bioRxiv">
        <title>Sequencing and chromosome-scale assembly of the giantPleurodeles waltlgenome.</title>
        <authorList>
            <person name="Brown T."/>
            <person name="Elewa A."/>
            <person name="Iarovenko S."/>
            <person name="Subramanian E."/>
            <person name="Araus A.J."/>
            <person name="Petzold A."/>
            <person name="Susuki M."/>
            <person name="Suzuki K.-i.T."/>
            <person name="Hayashi T."/>
            <person name="Toyoda A."/>
            <person name="Oliveira C."/>
            <person name="Osipova E."/>
            <person name="Leigh N.D."/>
            <person name="Simon A."/>
            <person name="Yun M.H."/>
        </authorList>
    </citation>
    <scope>NUCLEOTIDE SEQUENCE</scope>
    <source>
        <strain evidence="1">20211129_DDA</strain>
        <tissue evidence="1">Liver</tissue>
    </source>
</reference>
<name>A0AAV7QFG0_PLEWA</name>
<evidence type="ECO:0000313" key="2">
    <source>
        <dbReference type="Proteomes" id="UP001066276"/>
    </source>
</evidence>
<dbReference type="AlphaFoldDB" id="A0AAV7QFG0"/>
<accession>A0AAV7QFG0</accession>
<sequence>MYYRSARLHSSTDSLAGYYTSTFASLTVPYVQTLVVEVGPLFGTVFTLWSLTLKHLHMLELLELQPRIEPGPTRTECRVGLVCWSALREQAGGRHALNSHWARQGPSPPRCRSPLQKGIRHTSTRAGQRWVGSHVYRRAVHSSGSRHGVSPQVRPLLHATQGSAAPAPQSDCGPAFCDQQFTTSRKSPWGEGTHRIPRDPAPPLIQLSLIANVAGPSVMGTMQLTGHTAIITRHRSSRVLPR</sequence>
<proteinExistence type="predicted"/>
<dbReference type="EMBL" id="JANPWB010000010">
    <property type="protein sequence ID" value="KAJ1138983.1"/>
    <property type="molecule type" value="Genomic_DNA"/>
</dbReference>
<dbReference type="Proteomes" id="UP001066276">
    <property type="component" value="Chromosome 6"/>
</dbReference>
<comment type="caution">
    <text evidence="1">The sequence shown here is derived from an EMBL/GenBank/DDBJ whole genome shotgun (WGS) entry which is preliminary data.</text>
</comment>
<gene>
    <name evidence="1" type="ORF">NDU88_005362</name>
</gene>
<organism evidence="1 2">
    <name type="scientific">Pleurodeles waltl</name>
    <name type="common">Iberian ribbed newt</name>
    <dbReference type="NCBI Taxonomy" id="8319"/>
    <lineage>
        <taxon>Eukaryota</taxon>
        <taxon>Metazoa</taxon>
        <taxon>Chordata</taxon>
        <taxon>Craniata</taxon>
        <taxon>Vertebrata</taxon>
        <taxon>Euteleostomi</taxon>
        <taxon>Amphibia</taxon>
        <taxon>Batrachia</taxon>
        <taxon>Caudata</taxon>
        <taxon>Salamandroidea</taxon>
        <taxon>Salamandridae</taxon>
        <taxon>Pleurodelinae</taxon>
        <taxon>Pleurodeles</taxon>
    </lineage>
</organism>
<evidence type="ECO:0000313" key="1">
    <source>
        <dbReference type="EMBL" id="KAJ1138983.1"/>
    </source>
</evidence>
<keyword evidence="2" id="KW-1185">Reference proteome</keyword>
<protein>
    <submittedName>
        <fullName evidence="1">Uncharacterized protein</fullName>
    </submittedName>
</protein>